<protein>
    <recommendedName>
        <fullName evidence="1">T3SS peptide-binding chaperone domain-containing protein</fullName>
    </recommendedName>
</protein>
<dbReference type="Pfam" id="PF22553">
    <property type="entry name" value="TY-Chap2"/>
    <property type="match status" value="1"/>
</dbReference>
<dbReference type="AlphaFoldDB" id="A0AAU6SFJ9"/>
<name>A0AAU6SFJ9_9MICO</name>
<dbReference type="RefSeq" id="WP_349426551.1">
    <property type="nucleotide sequence ID" value="NZ_CP151632.1"/>
</dbReference>
<organism evidence="2">
    <name type="scientific">Microbacterium sp. LWS13-1.2</name>
    <dbReference type="NCBI Taxonomy" id="3135264"/>
    <lineage>
        <taxon>Bacteria</taxon>
        <taxon>Bacillati</taxon>
        <taxon>Actinomycetota</taxon>
        <taxon>Actinomycetes</taxon>
        <taxon>Micrococcales</taxon>
        <taxon>Microbacteriaceae</taxon>
        <taxon>Microbacterium</taxon>
    </lineage>
</organism>
<evidence type="ECO:0000313" key="2">
    <source>
        <dbReference type="EMBL" id="WZO35731.1"/>
    </source>
</evidence>
<feature type="domain" description="T3SS peptide-binding chaperone" evidence="1">
    <location>
        <begin position="141"/>
        <end position="365"/>
    </location>
</feature>
<proteinExistence type="predicted"/>
<dbReference type="EMBL" id="CP151632">
    <property type="protein sequence ID" value="WZO35731.1"/>
    <property type="molecule type" value="Genomic_DNA"/>
</dbReference>
<dbReference type="InterPro" id="IPR054445">
    <property type="entry name" value="T3SS_chaperone_dom"/>
</dbReference>
<gene>
    <name evidence="2" type="ORF">MRBLWS13_003438</name>
</gene>
<evidence type="ECO:0000259" key="1">
    <source>
        <dbReference type="Pfam" id="PF22553"/>
    </source>
</evidence>
<accession>A0AAU6SFJ9</accession>
<sequence length="366" mass="40575">MTAIAIHSVRTGKGMPFEPVGVWVIDGEQAAPFYPHQHEQYRDRGWKAIVERPMESAEHWIGYKASTSPSWQLYEPKTPLFDIGEPDAESVYEEVRGQFEAQMARPASLASPDGTLRVTGLTIESADPAPGNWGSSRFAIAQSWWIASELVRRHPELMVYEMHPGGGQYDVLCVATPDQFTPDPRIVAPRVMLNRAGTIQIHRGGQSEIVANWISVLEAAGPHEIVKDIEARAGWGSPSSSPSTTERAIGYRFFAAALAMLINDRRPWDVRSESLDSSEWGLSRAGLIGEFADVDSELAGTPGLGIHGEPYSHYWALRRGAETVAVVSMEGYLYRPGVEPRALMDAYLKSDKRLLAMTTDLLRKWL</sequence>
<reference evidence="2" key="1">
    <citation type="submission" date="2024-04" db="EMBL/GenBank/DDBJ databases">
        <authorList>
            <person name="Roder T."/>
            <person name="Oberhansli S."/>
            <person name="Kreuzer M."/>
        </authorList>
    </citation>
    <scope>NUCLEOTIDE SEQUENCE</scope>
    <source>
        <strain evidence="2">LWS13-1.2</strain>
    </source>
</reference>